<evidence type="ECO:0000313" key="1">
    <source>
        <dbReference type="EMBL" id="GAA2375812.1"/>
    </source>
</evidence>
<reference evidence="1 2" key="1">
    <citation type="journal article" date="2019" name="Int. J. Syst. Evol. Microbiol.">
        <title>The Global Catalogue of Microorganisms (GCM) 10K type strain sequencing project: providing services to taxonomists for standard genome sequencing and annotation.</title>
        <authorList>
            <consortium name="The Broad Institute Genomics Platform"/>
            <consortium name="The Broad Institute Genome Sequencing Center for Infectious Disease"/>
            <person name="Wu L."/>
            <person name="Ma J."/>
        </authorList>
    </citation>
    <scope>NUCLEOTIDE SEQUENCE [LARGE SCALE GENOMIC DNA]</scope>
    <source>
        <strain evidence="1 2">JCM 16227</strain>
    </source>
</reference>
<name>A0ABN3HCJ7_9ACTN</name>
<accession>A0ABN3HCJ7</accession>
<comment type="caution">
    <text evidence="1">The sequence shown here is derived from an EMBL/GenBank/DDBJ whole genome shotgun (WGS) entry which is preliminary data.</text>
</comment>
<keyword evidence="2" id="KW-1185">Reference proteome</keyword>
<dbReference type="Proteomes" id="UP001501170">
    <property type="component" value="Unassembled WGS sequence"/>
</dbReference>
<proteinExistence type="predicted"/>
<protein>
    <submittedName>
        <fullName evidence="1">Uncharacterized protein</fullName>
    </submittedName>
</protein>
<evidence type="ECO:0000313" key="2">
    <source>
        <dbReference type="Proteomes" id="UP001501170"/>
    </source>
</evidence>
<dbReference type="RefSeq" id="WP_346075570.1">
    <property type="nucleotide sequence ID" value="NZ_BAAARB010000005.1"/>
</dbReference>
<sequence>MTVPTNLLAEEHQRRWAEATYSIRSCELAMDGAVDPAPGSLLAEIDQLYRWEKVSVWSRSYLTAGIEHLLLFADLVAPYDFKEGDINHVRYLSYVMMGRAGLESAAHALWILDAVDDERECAERSLRLMYKDFSYQLQAQEAGGYRVDLIEDRMTTTRERAAEVRLGSPANRPPGYESLVRKAAEAVGRDPARWCYLWNAASGAAHGQYWFGMEGYDVALGEEYEPGHFRTRRLPDPAFITETVEAAAHALLWAVWRWLDVSGYAAQQRLESALVEVHSRMPKKS</sequence>
<dbReference type="EMBL" id="BAAARB010000005">
    <property type="protein sequence ID" value="GAA2375812.1"/>
    <property type="molecule type" value="Genomic_DNA"/>
</dbReference>
<gene>
    <name evidence="1" type="ORF">GCM10009855_13820</name>
</gene>
<organism evidence="1 2">
    <name type="scientific">Gordonia cholesterolivorans</name>
    <dbReference type="NCBI Taxonomy" id="559625"/>
    <lineage>
        <taxon>Bacteria</taxon>
        <taxon>Bacillati</taxon>
        <taxon>Actinomycetota</taxon>
        <taxon>Actinomycetes</taxon>
        <taxon>Mycobacteriales</taxon>
        <taxon>Gordoniaceae</taxon>
        <taxon>Gordonia</taxon>
    </lineage>
</organism>